<dbReference type="SUPFAM" id="SSF47923">
    <property type="entry name" value="Ypt/Rab-GAP domain of gyp1p"/>
    <property type="match status" value="2"/>
</dbReference>
<dbReference type="InterPro" id="IPR035969">
    <property type="entry name" value="Rab-GAP_TBC_sf"/>
</dbReference>
<dbReference type="Pfam" id="PF00566">
    <property type="entry name" value="RabGAP-TBC"/>
    <property type="match status" value="1"/>
</dbReference>
<dbReference type="PANTHER" id="PTHR47219:SF9">
    <property type="entry name" value="GTPASE ACTIVATING PROTEIN AND CENTROSOME-ASSOCIATED, ISOFORM B"/>
    <property type="match status" value="1"/>
</dbReference>
<evidence type="ECO:0000313" key="4">
    <source>
        <dbReference type="Proteomes" id="UP001189429"/>
    </source>
</evidence>
<gene>
    <name evidence="3" type="ORF">PCOR1329_LOCUS35169</name>
</gene>
<feature type="compositionally biased region" description="Low complexity" evidence="1">
    <location>
        <begin position="144"/>
        <end position="184"/>
    </location>
</feature>
<comment type="caution">
    <text evidence="3">The sequence shown here is derived from an EMBL/GenBank/DDBJ whole genome shotgun (WGS) entry which is preliminary data.</text>
</comment>
<dbReference type="InterPro" id="IPR000195">
    <property type="entry name" value="Rab-GAP-TBC_dom"/>
</dbReference>
<evidence type="ECO:0000313" key="3">
    <source>
        <dbReference type="EMBL" id="CAK0839500.1"/>
    </source>
</evidence>
<feature type="non-terminal residue" evidence="3">
    <location>
        <position position="1"/>
    </location>
</feature>
<evidence type="ECO:0000259" key="2">
    <source>
        <dbReference type="PROSITE" id="PS50086"/>
    </source>
</evidence>
<dbReference type="Gene3D" id="1.10.8.270">
    <property type="entry name" value="putative rabgap domain of human tbc1 domain family member 14 like domains"/>
    <property type="match status" value="1"/>
</dbReference>
<keyword evidence="4" id="KW-1185">Reference proteome</keyword>
<organism evidence="3 4">
    <name type="scientific">Prorocentrum cordatum</name>
    <dbReference type="NCBI Taxonomy" id="2364126"/>
    <lineage>
        <taxon>Eukaryota</taxon>
        <taxon>Sar</taxon>
        <taxon>Alveolata</taxon>
        <taxon>Dinophyceae</taxon>
        <taxon>Prorocentrales</taxon>
        <taxon>Prorocentraceae</taxon>
        <taxon>Prorocentrum</taxon>
    </lineage>
</organism>
<accession>A0ABN9T3C2</accession>
<feature type="domain" description="Rab-GAP TBC" evidence="2">
    <location>
        <begin position="416"/>
        <end position="608"/>
    </location>
</feature>
<protein>
    <recommendedName>
        <fullName evidence="2">Rab-GAP TBC domain-containing protein</fullName>
    </recommendedName>
</protein>
<reference evidence="3" key="1">
    <citation type="submission" date="2023-10" db="EMBL/GenBank/DDBJ databases">
        <authorList>
            <person name="Chen Y."/>
            <person name="Shah S."/>
            <person name="Dougan E. K."/>
            <person name="Thang M."/>
            <person name="Chan C."/>
        </authorList>
    </citation>
    <scope>NUCLEOTIDE SEQUENCE [LARGE SCALE GENOMIC DNA]</scope>
</reference>
<dbReference type="EMBL" id="CAUYUJ010014299">
    <property type="protein sequence ID" value="CAK0839500.1"/>
    <property type="molecule type" value="Genomic_DNA"/>
</dbReference>
<feature type="compositionally biased region" description="Gly residues" evidence="1">
    <location>
        <begin position="199"/>
        <end position="212"/>
    </location>
</feature>
<proteinExistence type="predicted"/>
<sequence>PAAEPVVEFALRTFAFGLFLRPGRAAPPDDGGPPPGAPEEAAGAGGGGEGEGAAGDAEGRWEAVRVPAEIAGAPGFTTLACRRHCCLGITPEGDVHRWDAAGRGAGVLACGFGVEWSLLVLKDEAGQRVQLRDVGIGYPSPGGTRNAPASSSTSPARSQTGSRQGPGSAPRSPSGSQAASPPRGARTEEGTFPTSPAAAGGGGSPQGAGGGAACDEHARRLGQTPAGGQQPRVHAVGAIALMDSGEVYTTEVFHSGVAADGCDGASGAWLGPSTLAHGSALGEAQPLGSVRGAAVGARASAYRLAQRLVNQRAQAKERCLALPSMLESLFGNACFLMRSLDASETVDGDIDATGSSFSAPSAHAAFLPPGQIHAELYDLSVAEWARGRTGWRYEKENTSEVKTRGMRRNGRDAMTLDGGDEKNILWPMAIGNVLRITPELFQIHKQQALDARRAEAAAAANVLITLSDPPRSHGRERSIECISGSDCGRMLEAYTFFRPDIGYVQGMSFLAAVLLLYLPPYPAFVGLCNLLNSPSVLGLYRLEPGCVECRAEVFRQLCAAQMPAVARVIEEAGLRPEMFLIEWFMTLYSKCLPIDVASVIWDLFLLDGEVVLYCAGLALLRVSEQELLAGGGADLEGCARILGEELRERANDPDELLWQLSEAERRAPPQLLAEIRSIENAEFGSTPLPGRAGVLGAGAVAAGAAGAPGAGASLGSPGAGSLAGAAAPPLQRGLAAVSALRDSIVSRWR</sequence>
<evidence type="ECO:0000256" key="1">
    <source>
        <dbReference type="SAM" id="MobiDB-lite"/>
    </source>
</evidence>
<dbReference type="Proteomes" id="UP001189429">
    <property type="component" value="Unassembled WGS sequence"/>
</dbReference>
<feature type="compositionally biased region" description="Gly residues" evidence="1">
    <location>
        <begin position="43"/>
        <end position="53"/>
    </location>
</feature>
<dbReference type="InterPro" id="IPR050302">
    <property type="entry name" value="Rab_GAP_TBC_domain"/>
</dbReference>
<dbReference type="Gene3D" id="1.10.472.80">
    <property type="entry name" value="Ypt/Rab-GAP domain of gyp1p, domain 3"/>
    <property type="match status" value="1"/>
</dbReference>
<dbReference type="PROSITE" id="PS50086">
    <property type="entry name" value="TBC_RABGAP"/>
    <property type="match status" value="1"/>
</dbReference>
<dbReference type="SMART" id="SM00164">
    <property type="entry name" value="TBC"/>
    <property type="match status" value="1"/>
</dbReference>
<dbReference type="PANTHER" id="PTHR47219">
    <property type="entry name" value="RAB GTPASE-ACTIVATING PROTEIN 1-LIKE"/>
    <property type="match status" value="1"/>
</dbReference>
<feature type="region of interest" description="Disordered" evidence="1">
    <location>
        <begin position="23"/>
        <end position="58"/>
    </location>
</feature>
<feature type="region of interest" description="Disordered" evidence="1">
    <location>
        <begin position="136"/>
        <end position="214"/>
    </location>
</feature>
<name>A0ABN9T3C2_9DINO</name>